<sequence length="225" mass="25830">MAALCRIVSPINTPIVMDKAALTKTRLTTAKLRVKIDLSKALIHEISVKIRNPTEELEILFKKLRVDDYSMEVERPNRNHQNVQPNIMPLKSSQQATPIVDNSRWKRAQDDKKKKQPNKFQGKINVKNNRIQSCYNSKNAEKQIQEVEALVKGNKDETSSILNKRMKFKDKITIPHNVTLPGEIKQISDGGEIHFSKGNYNFEFPELNIEKLTKSPTERLKMIGI</sequence>
<dbReference type="Proteomes" id="UP001371456">
    <property type="component" value="Unassembled WGS sequence"/>
</dbReference>
<reference evidence="1 2" key="1">
    <citation type="submission" date="2024-02" db="EMBL/GenBank/DDBJ databases">
        <title>de novo genome assembly of Solanum bulbocastanum strain 11H21.</title>
        <authorList>
            <person name="Hosaka A.J."/>
        </authorList>
    </citation>
    <scope>NUCLEOTIDE SEQUENCE [LARGE SCALE GENOMIC DNA]</scope>
    <source>
        <tissue evidence="1">Young leaves</tissue>
    </source>
</reference>
<organism evidence="1 2">
    <name type="scientific">Solanum bulbocastanum</name>
    <name type="common">Wild potato</name>
    <dbReference type="NCBI Taxonomy" id="147425"/>
    <lineage>
        <taxon>Eukaryota</taxon>
        <taxon>Viridiplantae</taxon>
        <taxon>Streptophyta</taxon>
        <taxon>Embryophyta</taxon>
        <taxon>Tracheophyta</taxon>
        <taxon>Spermatophyta</taxon>
        <taxon>Magnoliopsida</taxon>
        <taxon>eudicotyledons</taxon>
        <taxon>Gunneridae</taxon>
        <taxon>Pentapetalae</taxon>
        <taxon>asterids</taxon>
        <taxon>lamiids</taxon>
        <taxon>Solanales</taxon>
        <taxon>Solanaceae</taxon>
        <taxon>Solanoideae</taxon>
        <taxon>Solaneae</taxon>
        <taxon>Solanum</taxon>
    </lineage>
</organism>
<proteinExistence type="predicted"/>
<dbReference type="EMBL" id="JBANQN010000008">
    <property type="protein sequence ID" value="KAK6782029.1"/>
    <property type="molecule type" value="Genomic_DNA"/>
</dbReference>
<evidence type="ECO:0000313" key="2">
    <source>
        <dbReference type="Proteomes" id="UP001371456"/>
    </source>
</evidence>
<name>A0AAN8T8U8_SOLBU</name>
<keyword evidence="2" id="KW-1185">Reference proteome</keyword>
<comment type="caution">
    <text evidence="1">The sequence shown here is derived from an EMBL/GenBank/DDBJ whole genome shotgun (WGS) entry which is preliminary data.</text>
</comment>
<protein>
    <submittedName>
        <fullName evidence="1">Uncharacterized protein</fullName>
    </submittedName>
</protein>
<gene>
    <name evidence="1" type="ORF">RDI58_019825</name>
</gene>
<evidence type="ECO:0000313" key="1">
    <source>
        <dbReference type="EMBL" id="KAK6782029.1"/>
    </source>
</evidence>
<dbReference type="AlphaFoldDB" id="A0AAN8T8U8"/>
<accession>A0AAN8T8U8</accession>